<gene>
    <name evidence="1" type="ORF">P691DRAFT_778000</name>
</gene>
<reference evidence="1" key="1">
    <citation type="submission" date="2020-11" db="EMBL/GenBank/DDBJ databases">
        <authorList>
            <consortium name="DOE Joint Genome Institute"/>
            <person name="Ahrendt S."/>
            <person name="Riley R."/>
            <person name="Andreopoulos W."/>
            <person name="Labutti K."/>
            <person name="Pangilinan J."/>
            <person name="Ruiz-Duenas F.J."/>
            <person name="Barrasa J.M."/>
            <person name="Sanchez-Garcia M."/>
            <person name="Camarero S."/>
            <person name="Miyauchi S."/>
            <person name="Serrano A."/>
            <person name="Linde D."/>
            <person name="Babiker R."/>
            <person name="Drula E."/>
            <person name="Ayuso-Fernandez I."/>
            <person name="Pacheco R."/>
            <person name="Padilla G."/>
            <person name="Ferreira P."/>
            <person name="Barriuso J."/>
            <person name="Kellner H."/>
            <person name="Castanera R."/>
            <person name="Alfaro M."/>
            <person name="Ramirez L."/>
            <person name="Pisabarro A.G."/>
            <person name="Kuo A."/>
            <person name="Tritt A."/>
            <person name="Lipzen A."/>
            <person name="He G."/>
            <person name="Yan M."/>
            <person name="Ng V."/>
            <person name="Cullen D."/>
            <person name="Martin F."/>
            <person name="Rosso M.-N."/>
            <person name="Henrissat B."/>
            <person name="Hibbett D."/>
            <person name="Martinez A.T."/>
            <person name="Grigoriev I.V."/>
        </authorList>
    </citation>
    <scope>NUCLEOTIDE SEQUENCE</scope>
    <source>
        <strain evidence="1">MF-IS2</strain>
    </source>
</reference>
<accession>A0A9P5X6X9</accession>
<dbReference type="AlphaFoldDB" id="A0A9P5X6X9"/>
<organism evidence="1 2">
    <name type="scientific">Macrolepiota fuliginosa MF-IS2</name>
    <dbReference type="NCBI Taxonomy" id="1400762"/>
    <lineage>
        <taxon>Eukaryota</taxon>
        <taxon>Fungi</taxon>
        <taxon>Dikarya</taxon>
        <taxon>Basidiomycota</taxon>
        <taxon>Agaricomycotina</taxon>
        <taxon>Agaricomycetes</taxon>
        <taxon>Agaricomycetidae</taxon>
        <taxon>Agaricales</taxon>
        <taxon>Agaricineae</taxon>
        <taxon>Agaricaceae</taxon>
        <taxon>Macrolepiota</taxon>
    </lineage>
</organism>
<keyword evidence="2" id="KW-1185">Reference proteome</keyword>
<proteinExistence type="predicted"/>
<comment type="caution">
    <text evidence="1">The sequence shown here is derived from an EMBL/GenBank/DDBJ whole genome shotgun (WGS) entry which is preliminary data.</text>
</comment>
<dbReference type="OrthoDB" id="5362978at2759"/>
<dbReference type="Proteomes" id="UP000807342">
    <property type="component" value="Unassembled WGS sequence"/>
</dbReference>
<evidence type="ECO:0000313" key="1">
    <source>
        <dbReference type="EMBL" id="KAF9444809.1"/>
    </source>
</evidence>
<name>A0A9P5X6X9_9AGAR</name>
<sequence length="245" mass="27627">MKWPSNAILYITRPFLHRPTREYPSSAAWHDAYALLLNAVFFKKSPKPERIDARCTRVYNAKHKRLGEQFSVKEWAWVTEVTVGAFPEGFRRQPRIPILVLQVRPPEALECPEERAKADQVMREAMWRSAKKCPDYELNGICAFGTRVAFYSLDPRVPNADVIPARTADEPVPPSNRWGFDLLSDSGRTRFNDVTYKIASEPPAHGQGVSHRTPLGAAGKSIIMGACLALVLSLSKLYWVSDSQS</sequence>
<evidence type="ECO:0000313" key="2">
    <source>
        <dbReference type="Proteomes" id="UP000807342"/>
    </source>
</evidence>
<dbReference type="EMBL" id="MU151346">
    <property type="protein sequence ID" value="KAF9444809.1"/>
    <property type="molecule type" value="Genomic_DNA"/>
</dbReference>
<protein>
    <submittedName>
        <fullName evidence="1">Uncharacterized protein</fullName>
    </submittedName>
</protein>